<dbReference type="EMBL" id="ADBJ01000060">
    <property type="protein sequence ID" value="EFA74960.1"/>
    <property type="molecule type" value="Genomic_DNA"/>
</dbReference>
<proteinExistence type="predicted"/>
<organism evidence="1 2">
    <name type="scientific">Heterostelium pallidum (strain ATCC 26659 / Pp 5 / PN500)</name>
    <name type="common">Cellular slime mold</name>
    <name type="synonym">Polysphondylium pallidum</name>
    <dbReference type="NCBI Taxonomy" id="670386"/>
    <lineage>
        <taxon>Eukaryota</taxon>
        <taxon>Amoebozoa</taxon>
        <taxon>Evosea</taxon>
        <taxon>Eumycetozoa</taxon>
        <taxon>Dictyostelia</taxon>
        <taxon>Acytosteliales</taxon>
        <taxon>Acytosteliaceae</taxon>
        <taxon>Heterostelium</taxon>
    </lineage>
</organism>
<dbReference type="GeneID" id="31367462"/>
<protein>
    <submittedName>
        <fullName evidence="1">Uncharacterized protein</fullName>
    </submittedName>
</protein>
<evidence type="ECO:0000313" key="2">
    <source>
        <dbReference type="Proteomes" id="UP000001396"/>
    </source>
</evidence>
<dbReference type="RefSeq" id="XP_020427094.1">
    <property type="nucleotide sequence ID" value="XM_020582740.1"/>
</dbReference>
<evidence type="ECO:0000313" key="1">
    <source>
        <dbReference type="EMBL" id="EFA74960.1"/>
    </source>
</evidence>
<accession>D3BV22</accession>
<gene>
    <name evidence="1" type="ORF">PPL_11994</name>
</gene>
<keyword evidence="2" id="KW-1185">Reference proteome</keyword>
<dbReference type="Proteomes" id="UP000001396">
    <property type="component" value="Unassembled WGS sequence"/>
</dbReference>
<sequence>MEYVRFYGTINNGNTMFGSSIPVDCQGWSQILNIGTLPPPGESDRPGIYFFFEKEKQIRSEEKPFNMVVSYVGIASGLLFDELQDVFNSLESTTINPSLTNCTHYIYYAFPTSYIIHPLLFLYKQVLESIFYFPSQNININGFNNNGTLLDGELVDIIPIMECILNSKFQDLPSLFKLNELLCHVPSEQRINIQSLLANTHLCQNQLYKQSNLIYKYLEVVEKLKLSHQQLQQQQQSQQELIQQDQVLPMENTNIQQTLEIESSNPTLDPFGFTHLNNVIRRAILKELNNE</sequence>
<dbReference type="InParanoid" id="D3BV22"/>
<comment type="caution">
    <text evidence="1">The sequence shown here is derived from an EMBL/GenBank/DDBJ whole genome shotgun (WGS) entry which is preliminary data.</text>
</comment>
<dbReference type="AlphaFoldDB" id="D3BV22"/>
<name>D3BV22_HETP5</name>
<reference evidence="1 2" key="1">
    <citation type="journal article" date="2011" name="Genome Res.">
        <title>Phylogeny-wide analysis of social amoeba genomes highlights ancient origins for complex intercellular communication.</title>
        <authorList>
            <person name="Heidel A.J."/>
            <person name="Lawal H.M."/>
            <person name="Felder M."/>
            <person name="Schilde C."/>
            <person name="Helps N.R."/>
            <person name="Tunggal B."/>
            <person name="Rivero F."/>
            <person name="John U."/>
            <person name="Schleicher M."/>
            <person name="Eichinger L."/>
            <person name="Platzer M."/>
            <person name="Noegel A.A."/>
            <person name="Schaap P."/>
            <person name="Gloeckner G."/>
        </authorList>
    </citation>
    <scope>NUCLEOTIDE SEQUENCE [LARGE SCALE GENOMIC DNA]</scope>
    <source>
        <strain evidence="2">ATCC 26659 / Pp 5 / PN500</strain>
    </source>
</reference>